<evidence type="ECO:0000256" key="3">
    <source>
        <dbReference type="ARBA" id="ARBA00022525"/>
    </source>
</evidence>
<dbReference type="GO" id="GO:0043657">
    <property type="term" value="C:host cell"/>
    <property type="evidence" value="ECO:0007669"/>
    <property type="project" value="UniProtKB-SubCell"/>
</dbReference>
<comment type="caution">
    <text evidence="5">The sequence shown here is derived from an EMBL/GenBank/DDBJ whole genome shotgun (WGS) entry which is preliminary data.</text>
</comment>
<proteinExistence type="predicted"/>
<dbReference type="OrthoDB" id="2673191at2759"/>
<accession>A0A9N9JZP7</accession>
<dbReference type="InterPro" id="IPR045379">
    <property type="entry name" value="Crinkler_N"/>
</dbReference>
<gene>
    <name evidence="5" type="ORF">CPELLU_LOCUS17960</name>
</gene>
<dbReference type="Proteomes" id="UP000789759">
    <property type="component" value="Unassembled WGS sequence"/>
</dbReference>
<dbReference type="GO" id="GO:0005576">
    <property type="term" value="C:extracellular region"/>
    <property type="evidence" value="ECO:0007669"/>
    <property type="project" value="UniProtKB-SubCell"/>
</dbReference>
<keyword evidence="3" id="KW-0964">Secreted</keyword>
<evidence type="ECO:0000256" key="2">
    <source>
        <dbReference type="ARBA" id="ARBA00004613"/>
    </source>
</evidence>
<dbReference type="Pfam" id="PF20147">
    <property type="entry name" value="Crinkler"/>
    <property type="match status" value="1"/>
</dbReference>
<feature type="domain" description="Crinkler effector protein N-terminal" evidence="4">
    <location>
        <begin position="5"/>
        <end position="62"/>
    </location>
</feature>
<feature type="non-terminal residue" evidence="5">
    <location>
        <position position="1"/>
    </location>
</feature>
<keyword evidence="6" id="KW-1185">Reference proteome</keyword>
<dbReference type="EMBL" id="CAJVQA010033040">
    <property type="protein sequence ID" value="CAG8803960.1"/>
    <property type="molecule type" value="Genomic_DNA"/>
</dbReference>
<protein>
    <submittedName>
        <fullName evidence="5">23793_t:CDS:1</fullName>
    </submittedName>
</protein>
<evidence type="ECO:0000256" key="1">
    <source>
        <dbReference type="ARBA" id="ARBA00004340"/>
    </source>
</evidence>
<organism evidence="5 6">
    <name type="scientific">Cetraspora pellucida</name>
    <dbReference type="NCBI Taxonomy" id="1433469"/>
    <lineage>
        <taxon>Eukaryota</taxon>
        <taxon>Fungi</taxon>
        <taxon>Fungi incertae sedis</taxon>
        <taxon>Mucoromycota</taxon>
        <taxon>Glomeromycotina</taxon>
        <taxon>Glomeromycetes</taxon>
        <taxon>Diversisporales</taxon>
        <taxon>Gigasporaceae</taxon>
        <taxon>Cetraspora</taxon>
    </lineage>
</organism>
<sequence>DAIKNSFPIDISSKVIIEHFRYEIWKKKQNAFSNIDDSDLKLWKVSIPPIIKNNFSKSNTYIQVFVQLLATISKCLTSSMSGTEKFLSMPRRHAL</sequence>
<evidence type="ECO:0000259" key="4">
    <source>
        <dbReference type="Pfam" id="PF20147"/>
    </source>
</evidence>
<name>A0A9N9JZP7_9GLOM</name>
<evidence type="ECO:0000313" key="5">
    <source>
        <dbReference type="EMBL" id="CAG8803960.1"/>
    </source>
</evidence>
<evidence type="ECO:0000313" key="6">
    <source>
        <dbReference type="Proteomes" id="UP000789759"/>
    </source>
</evidence>
<comment type="subcellular location">
    <subcellularLocation>
        <location evidence="1">Host cell</location>
    </subcellularLocation>
    <subcellularLocation>
        <location evidence="2">Secreted</location>
    </subcellularLocation>
</comment>
<reference evidence="5" key="1">
    <citation type="submission" date="2021-06" db="EMBL/GenBank/DDBJ databases">
        <authorList>
            <person name="Kallberg Y."/>
            <person name="Tangrot J."/>
            <person name="Rosling A."/>
        </authorList>
    </citation>
    <scope>NUCLEOTIDE SEQUENCE</scope>
    <source>
        <strain evidence="5">FL966</strain>
    </source>
</reference>
<dbReference type="AlphaFoldDB" id="A0A9N9JZP7"/>